<dbReference type="InterPro" id="IPR027268">
    <property type="entry name" value="Peptidase_M4/M1_CTD_sf"/>
</dbReference>
<gene>
    <name evidence="1" type="ORF">KSP40_PGU007018</name>
</gene>
<dbReference type="PANTHER" id="PTHR46322:SF1">
    <property type="entry name" value="PUROMYCIN-SENSITIVE AMINOPEPTIDASE"/>
    <property type="match status" value="1"/>
</dbReference>
<dbReference type="PANTHER" id="PTHR46322">
    <property type="entry name" value="PUROMYCIN-SENSITIVE AMINOPEPTIDASE"/>
    <property type="match status" value="1"/>
</dbReference>
<dbReference type="InterPro" id="IPR012779">
    <property type="entry name" value="Peptidase_M1_pepN"/>
</dbReference>
<dbReference type="Gene3D" id="1.10.390.10">
    <property type="entry name" value="Neutral Protease Domain 2"/>
    <property type="match status" value="1"/>
</dbReference>
<evidence type="ECO:0000313" key="1">
    <source>
        <dbReference type="EMBL" id="KAK8964853.1"/>
    </source>
</evidence>
<comment type="caution">
    <text evidence="1">The sequence shown here is derived from an EMBL/GenBank/DDBJ whole genome shotgun (WGS) entry which is preliminary data.</text>
</comment>
<reference evidence="1 2" key="1">
    <citation type="journal article" date="2022" name="Nat. Plants">
        <title>Genomes of leafy and leafless Platanthera orchids illuminate the evolution of mycoheterotrophy.</title>
        <authorList>
            <person name="Li M.H."/>
            <person name="Liu K.W."/>
            <person name="Li Z."/>
            <person name="Lu H.C."/>
            <person name="Ye Q.L."/>
            <person name="Zhang D."/>
            <person name="Wang J.Y."/>
            <person name="Li Y.F."/>
            <person name="Zhong Z.M."/>
            <person name="Liu X."/>
            <person name="Yu X."/>
            <person name="Liu D.K."/>
            <person name="Tu X.D."/>
            <person name="Liu B."/>
            <person name="Hao Y."/>
            <person name="Liao X.Y."/>
            <person name="Jiang Y.T."/>
            <person name="Sun W.H."/>
            <person name="Chen J."/>
            <person name="Chen Y.Q."/>
            <person name="Ai Y."/>
            <person name="Zhai J.W."/>
            <person name="Wu S.S."/>
            <person name="Zhou Z."/>
            <person name="Hsiao Y.Y."/>
            <person name="Wu W.L."/>
            <person name="Chen Y.Y."/>
            <person name="Lin Y.F."/>
            <person name="Hsu J.L."/>
            <person name="Li C.Y."/>
            <person name="Wang Z.W."/>
            <person name="Zhao X."/>
            <person name="Zhong W.Y."/>
            <person name="Ma X.K."/>
            <person name="Ma L."/>
            <person name="Huang J."/>
            <person name="Chen G.Z."/>
            <person name="Huang M.Z."/>
            <person name="Huang L."/>
            <person name="Peng D.H."/>
            <person name="Luo Y.B."/>
            <person name="Zou S.Q."/>
            <person name="Chen S.P."/>
            <person name="Lan S."/>
            <person name="Tsai W.C."/>
            <person name="Van de Peer Y."/>
            <person name="Liu Z.J."/>
        </authorList>
    </citation>
    <scope>NUCLEOTIDE SEQUENCE [LARGE SCALE GENOMIC DNA]</scope>
    <source>
        <strain evidence="1">Lor288</strain>
    </source>
</reference>
<dbReference type="EMBL" id="JBBWWR010000006">
    <property type="protein sequence ID" value="KAK8964853.1"/>
    <property type="molecule type" value="Genomic_DNA"/>
</dbReference>
<accession>A0ABR2MPG5</accession>
<evidence type="ECO:0000313" key="2">
    <source>
        <dbReference type="Proteomes" id="UP001412067"/>
    </source>
</evidence>
<dbReference type="Proteomes" id="UP001412067">
    <property type="component" value="Unassembled WGS sequence"/>
</dbReference>
<keyword evidence="2" id="KW-1185">Reference proteome</keyword>
<proteinExistence type="predicted"/>
<protein>
    <submittedName>
        <fullName evidence="1">Uncharacterized protein</fullName>
    </submittedName>
</protein>
<sequence>MVHLAIDCMWHVFKLQHSIFNSRLVLASPETASDGDYAAILGVIGHEEFSSDLGSRTVKRIADVSRLRNYQFPQDAGPMAHPVRPHSYIKQGRFIWVQRIRILDDFLLHVKRSSRIVAGLGALRLTSSSHLATPSLLDRCLQMG</sequence>
<name>A0ABR2MPG5_9ASPA</name>
<organism evidence="1 2">
    <name type="scientific">Platanthera guangdongensis</name>
    <dbReference type="NCBI Taxonomy" id="2320717"/>
    <lineage>
        <taxon>Eukaryota</taxon>
        <taxon>Viridiplantae</taxon>
        <taxon>Streptophyta</taxon>
        <taxon>Embryophyta</taxon>
        <taxon>Tracheophyta</taxon>
        <taxon>Spermatophyta</taxon>
        <taxon>Magnoliopsida</taxon>
        <taxon>Liliopsida</taxon>
        <taxon>Asparagales</taxon>
        <taxon>Orchidaceae</taxon>
        <taxon>Orchidoideae</taxon>
        <taxon>Orchideae</taxon>
        <taxon>Orchidinae</taxon>
        <taxon>Platanthera</taxon>
    </lineage>
</organism>